<dbReference type="InterPro" id="IPR029787">
    <property type="entry name" value="Nucleotide_cyclase"/>
</dbReference>
<evidence type="ECO:0000256" key="5">
    <source>
        <dbReference type="PROSITE-ProRule" id="PRU00169"/>
    </source>
</evidence>
<feature type="domain" description="Response regulatory" evidence="6">
    <location>
        <begin position="3"/>
        <end position="118"/>
    </location>
</feature>
<comment type="function">
    <text evidence="4">May play the central regulatory role in sporulation. It may be an element of the effector pathway responsible for the activation of sporulation genes in response to nutritional stress. Spo0A may act in concert with spo0H (a sigma factor) to control the expression of some genes that are critical to the sporulation process.</text>
</comment>
<dbReference type="InterPro" id="IPR043128">
    <property type="entry name" value="Rev_trsase/Diguanyl_cyclase"/>
</dbReference>
<organism evidence="7 8">
    <name type="scientific">Defluviitalea saccharophila</name>
    <dbReference type="NCBI Taxonomy" id="879970"/>
    <lineage>
        <taxon>Bacteria</taxon>
        <taxon>Bacillati</taxon>
        <taxon>Bacillota</taxon>
        <taxon>Clostridia</taxon>
        <taxon>Lachnospirales</taxon>
        <taxon>Defluviitaleaceae</taxon>
        <taxon>Defluviitalea</taxon>
    </lineage>
</organism>
<keyword evidence="3" id="KW-0902">Two-component regulatory system</keyword>
<dbReference type="InterPro" id="IPR011006">
    <property type="entry name" value="CheY-like_superfamily"/>
</dbReference>
<accession>A0ABZ2Y3Z0</accession>
<feature type="modified residue" description="4-aspartylphosphate" evidence="5">
    <location>
        <position position="54"/>
    </location>
</feature>
<evidence type="ECO:0000256" key="2">
    <source>
        <dbReference type="ARBA" id="ARBA00022553"/>
    </source>
</evidence>
<gene>
    <name evidence="7" type="ORF">QBE51_00585</name>
</gene>
<dbReference type="Gene3D" id="3.30.70.270">
    <property type="match status" value="1"/>
</dbReference>
<reference evidence="7 8" key="1">
    <citation type="submission" date="2023-03" db="EMBL/GenBank/DDBJ databases">
        <title>Novel Species.</title>
        <authorList>
            <person name="Ma S."/>
        </authorList>
    </citation>
    <scope>NUCLEOTIDE SEQUENCE [LARGE SCALE GENOMIC DNA]</scope>
    <source>
        <strain evidence="7 8">LIND6LT2</strain>
    </source>
</reference>
<dbReference type="Gene3D" id="3.40.50.2300">
    <property type="match status" value="1"/>
</dbReference>
<dbReference type="PROSITE" id="PS50110">
    <property type="entry name" value="RESPONSE_REGULATORY"/>
    <property type="match status" value="1"/>
</dbReference>
<proteinExistence type="predicted"/>
<sequence length="277" mass="32322">MEKIVILMEDKKEKQDINELFRKENIEIYFGDDENGVLKILGEKDGVIDLIIIDMVNDPVKGLECISLIKGKYKYRNIPIVIIAQKEDVMKGLAIGAQEYIIPPYKAEEICDFIKAILNNKRNNEYAYAPQTSIDMTFEQYFNSEIKRAERGNYDLSILILTITSNHTSRLDTEKNRIEMINQLAFLVKENLRVTDTIMRYNKSNIIAFLPYTPRFNAEIVYEKILKVFEDKILNSYNEIDDWEIIYSIVSYPQDGENVKDLLFNAEQYLENNIAGR</sequence>
<evidence type="ECO:0000313" key="8">
    <source>
        <dbReference type="Proteomes" id="UP001486565"/>
    </source>
</evidence>
<dbReference type="InterPro" id="IPR000160">
    <property type="entry name" value="GGDEF_dom"/>
</dbReference>
<evidence type="ECO:0000256" key="1">
    <source>
        <dbReference type="ARBA" id="ARBA00018672"/>
    </source>
</evidence>
<name>A0ABZ2Y3Z0_9FIRM</name>
<dbReference type="SUPFAM" id="SSF52172">
    <property type="entry name" value="CheY-like"/>
    <property type="match status" value="1"/>
</dbReference>
<evidence type="ECO:0000313" key="7">
    <source>
        <dbReference type="EMBL" id="WZL70057.1"/>
    </source>
</evidence>
<dbReference type="InterPro" id="IPR050595">
    <property type="entry name" value="Bact_response_regulator"/>
</dbReference>
<evidence type="ECO:0000256" key="3">
    <source>
        <dbReference type="ARBA" id="ARBA00023012"/>
    </source>
</evidence>
<dbReference type="RefSeq" id="WP_341877020.1">
    <property type="nucleotide sequence ID" value="NZ_CP121687.1"/>
</dbReference>
<dbReference type="SUPFAM" id="SSF55073">
    <property type="entry name" value="Nucleotide cyclase"/>
    <property type="match status" value="1"/>
</dbReference>
<keyword evidence="8" id="KW-1185">Reference proteome</keyword>
<keyword evidence="2 5" id="KW-0597">Phosphoprotein</keyword>
<dbReference type="PANTHER" id="PTHR44591:SF14">
    <property type="entry name" value="PROTEIN PILG"/>
    <property type="match status" value="1"/>
</dbReference>
<evidence type="ECO:0000259" key="6">
    <source>
        <dbReference type="PROSITE" id="PS50110"/>
    </source>
</evidence>
<dbReference type="EMBL" id="CP121687">
    <property type="protein sequence ID" value="WZL70057.1"/>
    <property type="molecule type" value="Genomic_DNA"/>
</dbReference>
<dbReference type="InterPro" id="IPR001789">
    <property type="entry name" value="Sig_transdc_resp-reg_receiver"/>
</dbReference>
<protein>
    <recommendedName>
        <fullName evidence="1">Stage 0 sporulation protein A homolog</fullName>
    </recommendedName>
</protein>
<dbReference type="Pfam" id="PF00990">
    <property type="entry name" value="GGDEF"/>
    <property type="match status" value="1"/>
</dbReference>
<dbReference type="Proteomes" id="UP001486565">
    <property type="component" value="Chromosome"/>
</dbReference>
<evidence type="ECO:0000256" key="4">
    <source>
        <dbReference type="ARBA" id="ARBA00024867"/>
    </source>
</evidence>
<dbReference type="Pfam" id="PF00072">
    <property type="entry name" value="Response_reg"/>
    <property type="match status" value="1"/>
</dbReference>
<dbReference type="PANTHER" id="PTHR44591">
    <property type="entry name" value="STRESS RESPONSE REGULATOR PROTEIN 1"/>
    <property type="match status" value="1"/>
</dbReference>